<name>A0A4P6F225_9MICO</name>
<dbReference type="InterPro" id="IPR013766">
    <property type="entry name" value="Thioredoxin_domain"/>
</dbReference>
<dbReference type="Proteomes" id="UP000292118">
    <property type="component" value="Chromosome"/>
</dbReference>
<dbReference type="Pfam" id="PF00085">
    <property type="entry name" value="Thioredoxin"/>
    <property type="match status" value="1"/>
</dbReference>
<dbReference type="SUPFAM" id="SSF52833">
    <property type="entry name" value="Thioredoxin-like"/>
    <property type="match status" value="1"/>
</dbReference>
<keyword evidence="3" id="KW-1185">Reference proteome</keyword>
<dbReference type="InterPro" id="IPR036249">
    <property type="entry name" value="Thioredoxin-like_sf"/>
</dbReference>
<evidence type="ECO:0000259" key="1">
    <source>
        <dbReference type="Pfam" id="PF00085"/>
    </source>
</evidence>
<sequence length="141" mass="14629">MPQVVALAALLAVTALVGVAWRARQGRVRVTAPVAAPAQDQAARWAGRGVALGERATFLQLSAEVCAPCRATARVLGTLATNEPGVAHHELDVDEHLDLVKELKVLTTPTVLLLDPDGVEVARASGAMTPAQARQALALCG</sequence>
<accession>A0A4P6F225</accession>
<dbReference type="OrthoDB" id="1495530at2"/>
<organism evidence="2 3">
    <name type="scientific">Xylanimonas protaetiae</name>
    <dbReference type="NCBI Taxonomy" id="2509457"/>
    <lineage>
        <taxon>Bacteria</taxon>
        <taxon>Bacillati</taxon>
        <taxon>Actinomycetota</taxon>
        <taxon>Actinomycetes</taxon>
        <taxon>Micrococcales</taxon>
        <taxon>Promicromonosporaceae</taxon>
        <taxon>Xylanimonas</taxon>
    </lineage>
</organism>
<dbReference type="EMBL" id="CP035493">
    <property type="protein sequence ID" value="QAY69226.1"/>
    <property type="molecule type" value="Genomic_DNA"/>
</dbReference>
<dbReference type="AlphaFoldDB" id="A0A4P6F225"/>
<dbReference type="KEGG" id="xya:ET471_03540"/>
<dbReference type="CDD" id="cd02947">
    <property type="entry name" value="TRX_family"/>
    <property type="match status" value="1"/>
</dbReference>
<dbReference type="RefSeq" id="WP_129186626.1">
    <property type="nucleotide sequence ID" value="NZ_CP035493.1"/>
</dbReference>
<evidence type="ECO:0000313" key="3">
    <source>
        <dbReference type="Proteomes" id="UP000292118"/>
    </source>
</evidence>
<protein>
    <submittedName>
        <fullName evidence="2">Thioredoxin</fullName>
    </submittedName>
</protein>
<evidence type="ECO:0000313" key="2">
    <source>
        <dbReference type="EMBL" id="QAY69226.1"/>
    </source>
</evidence>
<gene>
    <name evidence="2" type="ORF">ET471_03540</name>
</gene>
<reference evidence="2 3" key="1">
    <citation type="submission" date="2019-01" db="EMBL/GenBank/DDBJ databases">
        <title>Genome sequencing of strain FW10M-9.</title>
        <authorList>
            <person name="Heo J."/>
            <person name="Kim S.-J."/>
            <person name="Kim J.-S."/>
            <person name="Hong S.-B."/>
            <person name="Kwon S.-W."/>
        </authorList>
    </citation>
    <scope>NUCLEOTIDE SEQUENCE [LARGE SCALE GENOMIC DNA]</scope>
    <source>
        <strain evidence="2 3">FW10M-9</strain>
    </source>
</reference>
<feature type="domain" description="Thioredoxin" evidence="1">
    <location>
        <begin position="55"/>
        <end position="132"/>
    </location>
</feature>
<dbReference type="Gene3D" id="3.40.30.10">
    <property type="entry name" value="Glutaredoxin"/>
    <property type="match status" value="1"/>
</dbReference>
<proteinExistence type="predicted"/>